<organism evidence="2 3">
    <name type="scientific">Paracoccus denitrificans</name>
    <dbReference type="NCBI Taxonomy" id="266"/>
    <lineage>
        <taxon>Bacteria</taxon>
        <taxon>Pseudomonadati</taxon>
        <taxon>Pseudomonadota</taxon>
        <taxon>Alphaproteobacteria</taxon>
        <taxon>Rhodobacterales</taxon>
        <taxon>Paracoccaceae</taxon>
        <taxon>Paracoccus</taxon>
    </lineage>
</organism>
<dbReference type="AlphaFoldDB" id="A0A533I1V0"/>
<dbReference type="InterPro" id="IPR025489">
    <property type="entry name" value="DUF4381"/>
</dbReference>
<reference evidence="2 3" key="1">
    <citation type="journal article" date="2017" name="Nat. Commun.">
        <title>In situ click chemistry generation of cyclooxygenase-2 inhibitors.</title>
        <authorList>
            <person name="Bhardwaj A."/>
            <person name="Kaur J."/>
            <person name="Wuest M."/>
            <person name="Wuest F."/>
        </authorList>
    </citation>
    <scope>NUCLEOTIDE SEQUENCE [LARGE SCALE GENOMIC DNA]</scope>
    <source>
        <strain evidence="2">S2_012_000_R3_94</strain>
    </source>
</reference>
<evidence type="ECO:0000256" key="1">
    <source>
        <dbReference type="SAM" id="Phobius"/>
    </source>
</evidence>
<dbReference type="EMBL" id="VAFL01000017">
    <property type="protein sequence ID" value="TKW65023.1"/>
    <property type="molecule type" value="Genomic_DNA"/>
</dbReference>
<keyword evidence="1" id="KW-1133">Transmembrane helix</keyword>
<evidence type="ECO:0000313" key="3">
    <source>
        <dbReference type="Proteomes" id="UP000315344"/>
    </source>
</evidence>
<name>A0A533I1V0_PARDE</name>
<dbReference type="Pfam" id="PF14316">
    <property type="entry name" value="DUF4381"/>
    <property type="match status" value="1"/>
</dbReference>
<evidence type="ECO:0000313" key="2">
    <source>
        <dbReference type="EMBL" id="TKW65023.1"/>
    </source>
</evidence>
<keyword evidence="1" id="KW-0472">Membrane</keyword>
<keyword evidence="1" id="KW-0812">Transmembrane</keyword>
<sequence>MNPELEGLDLLDLLDLLEMPPDPAQIPYTPQTAGWLVVGVVILIGLALLIWRIVIWWRRNAYRRAALTALEQTGDDPAEIAMVLRRTAVAAYPRRQVARLYGQDWLDFLDNSFRGSGFADGPGRVLATAAYKPAGPADPSLRDLARRWIRHHKQGAA</sequence>
<gene>
    <name evidence="2" type="ORF">DI616_16765</name>
</gene>
<comment type="caution">
    <text evidence="2">The sequence shown here is derived from an EMBL/GenBank/DDBJ whole genome shotgun (WGS) entry which is preliminary data.</text>
</comment>
<feature type="transmembrane region" description="Helical" evidence="1">
    <location>
        <begin position="33"/>
        <end position="54"/>
    </location>
</feature>
<protein>
    <submittedName>
        <fullName evidence="2">DUF4381 domain-containing protein</fullName>
    </submittedName>
</protein>
<proteinExistence type="predicted"/>
<accession>A0A533I1V0</accession>
<dbReference type="Proteomes" id="UP000315344">
    <property type="component" value="Unassembled WGS sequence"/>
</dbReference>